<protein>
    <submittedName>
        <fullName evidence="2">Uncharacterized protein</fullName>
    </submittedName>
</protein>
<name>A0AAQ3P7Y7_VIGMU</name>
<organism evidence="2 3">
    <name type="scientific">Vigna mungo</name>
    <name type="common">Black gram</name>
    <name type="synonym">Phaseolus mungo</name>
    <dbReference type="NCBI Taxonomy" id="3915"/>
    <lineage>
        <taxon>Eukaryota</taxon>
        <taxon>Viridiplantae</taxon>
        <taxon>Streptophyta</taxon>
        <taxon>Embryophyta</taxon>
        <taxon>Tracheophyta</taxon>
        <taxon>Spermatophyta</taxon>
        <taxon>Magnoliopsida</taxon>
        <taxon>eudicotyledons</taxon>
        <taxon>Gunneridae</taxon>
        <taxon>Pentapetalae</taxon>
        <taxon>rosids</taxon>
        <taxon>fabids</taxon>
        <taxon>Fabales</taxon>
        <taxon>Fabaceae</taxon>
        <taxon>Papilionoideae</taxon>
        <taxon>50 kb inversion clade</taxon>
        <taxon>NPAAA clade</taxon>
        <taxon>indigoferoid/millettioid clade</taxon>
        <taxon>Phaseoleae</taxon>
        <taxon>Vigna</taxon>
    </lineage>
</organism>
<keyword evidence="3" id="KW-1185">Reference proteome</keyword>
<evidence type="ECO:0000256" key="1">
    <source>
        <dbReference type="SAM" id="Coils"/>
    </source>
</evidence>
<reference evidence="2 3" key="1">
    <citation type="journal article" date="2023" name="Life. Sci Alliance">
        <title>Evolutionary insights into 3D genome organization and epigenetic landscape of Vigna mungo.</title>
        <authorList>
            <person name="Junaid A."/>
            <person name="Singh B."/>
            <person name="Bhatia S."/>
        </authorList>
    </citation>
    <scope>NUCLEOTIDE SEQUENCE [LARGE SCALE GENOMIC DNA]</scope>
    <source>
        <strain evidence="2">Urdbean</strain>
    </source>
</reference>
<evidence type="ECO:0000313" key="2">
    <source>
        <dbReference type="EMBL" id="WVZ22686.1"/>
    </source>
</evidence>
<dbReference type="AlphaFoldDB" id="A0AAQ3P7Y7"/>
<evidence type="ECO:0000313" key="3">
    <source>
        <dbReference type="Proteomes" id="UP001374535"/>
    </source>
</evidence>
<proteinExistence type="predicted"/>
<gene>
    <name evidence="2" type="ORF">V8G54_001230</name>
</gene>
<feature type="coiled-coil region" evidence="1">
    <location>
        <begin position="453"/>
        <end position="522"/>
    </location>
</feature>
<keyword evidence="1" id="KW-0175">Coiled coil</keyword>
<dbReference type="EMBL" id="CP144700">
    <property type="protein sequence ID" value="WVZ22686.1"/>
    <property type="molecule type" value="Genomic_DNA"/>
</dbReference>
<accession>A0AAQ3P7Y7</accession>
<sequence length="548" mass="62180">MRNQTVKEEIGDIENESIEILFTGIEDIGIGDVVATHVESGGEDILALDSKVVEQDDKVTEGKPGIVASQGIQVSDFLFSHFHPIFPYHPLKLLTASSADIRTRLGAYKHFVDLDDAQISLLMEAITTYPHLWNASKKFSDRFQAWRFKILVDMLLFLQKESVDSIIPQREKEFDKLCEEAIEVGFESSWVEEMRQRVVARDPKLGEDIARRQINENSKRCSSGDVVEEGDGPKISLEEGSDLVDKEGEIGVASNHHIVTLRNEEAEEEFVAEVSTSEIPRIEKPTPSHLYIPLRETPSNQTSEPCLMEEKKSVGEIPKACIAKESEGHPELNHDFGGNDMIPIALGKEGEDNIVVKTLVELENYLKMSLKDIVSSETNTLRLFSTLNFLSNLPFKDVTLSDRLKHIIDTMHQHFPTILSSFKQRFATTDKLAELEARQNEVAIKISEAENFNDESQLKEVVLKEQINRLKEEIKVCEAALSSLDEGKNKCIAETIRYKKELENVRKNKSQMLEDQRKVEQELFEVAYKWSVLCSEYQLDRMAARNPS</sequence>
<dbReference type="Proteomes" id="UP001374535">
    <property type="component" value="Chromosome 1"/>
</dbReference>